<evidence type="ECO:0000256" key="5">
    <source>
        <dbReference type="ARBA" id="ARBA00022741"/>
    </source>
</evidence>
<gene>
    <name evidence="10" type="ORF">H4R20_006519</name>
</gene>
<name>A0A9W8HTL6_9FUNG</name>
<dbReference type="PANTHER" id="PTHR43442:SF3">
    <property type="entry name" value="GLUCONOKINASE-RELATED"/>
    <property type="match status" value="1"/>
</dbReference>
<organism evidence="10 11">
    <name type="scientific">Coemansia guatemalensis</name>
    <dbReference type="NCBI Taxonomy" id="2761395"/>
    <lineage>
        <taxon>Eukaryota</taxon>
        <taxon>Fungi</taxon>
        <taxon>Fungi incertae sedis</taxon>
        <taxon>Zoopagomycota</taxon>
        <taxon>Kickxellomycotina</taxon>
        <taxon>Kickxellomycetes</taxon>
        <taxon>Kickxellales</taxon>
        <taxon>Kickxellaceae</taxon>
        <taxon>Coemansia</taxon>
    </lineage>
</organism>
<dbReference type="GO" id="GO:0005737">
    <property type="term" value="C:cytoplasm"/>
    <property type="evidence" value="ECO:0007669"/>
    <property type="project" value="TreeGrafter"/>
</dbReference>
<comment type="caution">
    <text evidence="10">The sequence shown here is derived from an EMBL/GenBank/DDBJ whole genome shotgun (WGS) entry which is preliminary data.</text>
</comment>
<keyword evidence="5" id="KW-0547">Nucleotide-binding</keyword>
<evidence type="ECO:0000256" key="8">
    <source>
        <dbReference type="ARBA" id="ARBA00029835"/>
    </source>
</evidence>
<evidence type="ECO:0000256" key="2">
    <source>
        <dbReference type="ARBA" id="ARBA00008420"/>
    </source>
</evidence>
<dbReference type="CDD" id="cd02021">
    <property type="entry name" value="GntK"/>
    <property type="match status" value="1"/>
</dbReference>
<keyword evidence="11" id="KW-1185">Reference proteome</keyword>
<comment type="similarity">
    <text evidence="2">Belongs to the gluconokinase GntK/GntV family.</text>
</comment>
<dbReference type="InterPro" id="IPR027417">
    <property type="entry name" value="P-loop_NTPase"/>
</dbReference>
<dbReference type="OrthoDB" id="275177at2759"/>
<dbReference type="EC" id="2.7.1.12" evidence="3"/>
<dbReference type="GO" id="GO:0046316">
    <property type="term" value="F:gluconokinase activity"/>
    <property type="evidence" value="ECO:0007669"/>
    <property type="project" value="UniProtKB-EC"/>
</dbReference>
<accession>A0A9W8HTL6</accession>
<dbReference type="InterPro" id="IPR006001">
    <property type="entry name" value="Therm_gnt_kin"/>
</dbReference>
<keyword evidence="4" id="KW-0808">Transferase</keyword>
<comment type="pathway">
    <text evidence="1">Carbohydrate acid metabolism; D-gluconate degradation.</text>
</comment>
<dbReference type="AlphaFoldDB" id="A0A9W8HTL6"/>
<dbReference type="Proteomes" id="UP001140094">
    <property type="component" value="Unassembled WGS sequence"/>
</dbReference>
<evidence type="ECO:0000313" key="11">
    <source>
        <dbReference type="Proteomes" id="UP001140094"/>
    </source>
</evidence>
<proteinExistence type="inferred from homology"/>
<dbReference type="SUPFAM" id="SSF52540">
    <property type="entry name" value="P-loop containing nucleoside triphosphate hydrolases"/>
    <property type="match status" value="1"/>
</dbReference>
<dbReference type="PANTHER" id="PTHR43442">
    <property type="entry name" value="GLUCONOKINASE-RELATED"/>
    <property type="match status" value="1"/>
</dbReference>
<reference evidence="10" key="1">
    <citation type="submission" date="2022-07" db="EMBL/GenBank/DDBJ databases">
        <title>Phylogenomic reconstructions and comparative analyses of Kickxellomycotina fungi.</title>
        <authorList>
            <person name="Reynolds N.K."/>
            <person name="Stajich J.E."/>
            <person name="Barry K."/>
            <person name="Grigoriev I.V."/>
            <person name="Crous P."/>
            <person name="Smith M.E."/>
        </authorList>
    </citation>
    <scope>NUCLEOTIDE SEQUENCE</scope>
    <source>
        <strain evidence="10">NRRL 1565</strain>
    </source>
</reference>
<dbReference type="Gene3D" id="3.40.50.300">
    <property type="entry name" value="P-loop containing nucleotide triphosphate hydrolases"/>
    <property type="match status" value="1"/>
</dbReference>
<evidence type="ECO:0000256" key="9">
    <source>
        <dbReference type="ARBA" id="ARBA00048090"/>
    </source>
</evidence>
<evidence type="ECO:0000256" key="1">
    <source>
        <dbReference type="ARBA" id="ARBA00004875"/>
    </source>
</evidence>
<dbReference type="GO" id="GO:0005524">
    <property type="term" value="F:ATP binding"/>
    <property type="evidence" value="ECO:0007669"/>
    <property type="project" value="UniProtKB-KW"/>
</dbReference>
<comment type="catalytic activity">
    <reaction evidence="9">
        <text>D-gluconate + ATP = 6-phospho-D-gluconate + ADP + H(+)</text>
        <dbReference type="Rhea" id="RHEA:19433"/>
        <dbReference type="ChEBI" id="CHEBI:15378"/>
        <dbReference type="ChEBI" id="CHEBI:18391"/>
        <dbReference type="ChEBI" id="CHEBI:30616"/>
        <dbReference type="ChEBI" id="CHEBI:58759"/>
        <dbReference type="ChEBI" id="CHEBI:456216"/>
        <dbReference type="EC" id="2.7.1.12"/>
    </reaction>
</comment>
<evidence type="ECO:0000256" key="4">
    <source>
        <dbReference type="ARBA" id="ARBA00022679"/>
    </source>
</evidence>
<sequence length="231" mass="25849">MRVEDTQRTYPVRTVIVMGVSGCGKTAIGSRLASMLGHACFIDADALHPSENIDKMARGIALSDSDRWPWLRRVRKQIDTEANRLLESRGAMLQPTQQSANDLDTGETDCPQLYVVCGCSALKRSYRELLSRNNPDVPAENQPYDIVFAYISVEREELARRLNQRKGHFFDPSLMDSQLSTLEPPDCTREAAIVVDGNQPVEVVAREACEGVKHYIRSRSPINLLKSSAEK</sequence>
<keyword evidence="6" id="KW-0418">Kinase</keyword>
<evidence type="ECO:0000256" key="3">
    <source>
        <dbReference type="ARBA" id="ARBA00012054"/>
    </source>
</evidence>
<dbReference type="EMBL" id="JANBUO010002877">
    <property type="protein sequence ID" value="KAJ2793512.1"/>
    <property type="molecule type" value="Genomic_DNA"/>
</dbReference>
<evidence type="ECO:0000256" key="7">
    <source>
        <dbReference type="ARBA" id="ARBA00022840"/>
    </source>
</evidence>
<evidence type="ECO:0000256" key="6">
    <source>
        <dbReference type="ARBA" id="ARBA00022777"/>
    </source>
</evidence>
<protein>
    <recommendedName>
        <fullName evidence="3">gluconokinase</fullName>
        <ecNumber evidence="3">2.7.1.12</ecNumber>
    </recommendedName>
    <alternativeName>
        <fullName evidence="8">Gluconate kinase</fullName>
    </alternativeName>
</protein>
<evidence type="ECO:0000313" key="10">
    <source>
        <dbReference type="EMBL" id="KAJ2793512.1"/>
    </source>
</evidence>
<keyword evidence="7" id="KW-0067">ATP-binding</keyword>
<dbReference type="GO" id="GO:0005975">
    <property type="term" value="P:carbohydrate metabolic process"/>
    <property type="evidence" value="ECO:0007669"/>
    <property type="project" value="InterPro"/>
</dbReference>